<comment type="similarity">
    <text evidence="2 4">Belongs to the class-III pyridoxal-phosphate-dependent aminotransferase family.</text>
</comment>
<dbReference type="RefSeq" id="WP_115516712.1">
    <property type="nucleotide sequence ID" value="NZ_QRGO01000001.1"/>
</dbReference>
<dbReference type="SUPFAM" id="SSF53383">
    <property type="entry name" value="PLP-dependent transferases"/>
    <property type="match status" value="1"/>
</dbReference>
<organism evidence="5 6">
    <name type="scientific">Undibacter mobilis</name>
    <dbReference type="NCBI Taxonomy" id="2292256"/>
    <lineage>
        <taxon>Bacteria</taxon>
        <taxon>Pseudomonadati</taxon>
        <taxon>Pseudomonadota</taxon>
        <taxon>Alphaproteobacteria</taxon>
        <taxon>Hyphomicrobiales</taxon>
        <taxon>Nitrobacteraceae</taxon>
        <taxon>Undibacter</taxon>
    </lineage>
</organism>
<keyword evidence="5" id="KW-0808">Transferase</keyword>
<dbReference type="InterPro" id="IPR015424">
    <property type="entry name" value="PyrdxlP-dep_Trfase"/>
</dbReference>
<dbReference type="InterPro" id="IPR015422">
    <property type="entry name" value="PyrdxlP-dep_Trfase_small"/>
</dbReference>
<dbReference type="AlphaFoldDB" id="A0A371BAQ2"/>
<gene>
    <name evidence="5" type="ORF">DXH78_09005</name>
</gene>
<evidence type="ECO:0000256" key="3">
    <source>
        <dbReference type="ARBA" id="ARBA00022898"/>
    </source>
</evidence>
<dbReference type="Proteomes" id="UP000263993">
    <property type="component" value="Unassembled WGS sequence"/>
</dbReference>
<dbReference type="GO" id="GO:0008483">
    <property type="term" value="F:transaminase activity"/>
    <property type="evidence" value="ECO:0007669"/>
    <property type="project" value="UniProtKB-KW"/>
</dbReference>
<comment type="caution">
    <text evidence="5">The sequence shown here is derived from an EMBL/GenBank/DDBJ whole genome shotgun (WGS) entry which is preliminary data.</text>
</comment>
<evidence type="ECO:0000256" key="1">
    <source>
        <dbReference type="ARBA" id="ARBA00001933"/>
    </source>
</evidence>
<dbReference type="InterPro" id="IPR015421">
    <property type="entry name" value="PyrdxlP-dep_Trfase_major"/>
</dbReference>
<reference evidence="6" key="1">
    <citation type="submission" date="2018-08" db="EMBL/GenBank/DDBJ databases">
        <authorList>
            <person name="Kim S.-J."/>
            <person name="Jung G.-Y."/>
        </authorList>
    </citation>
    <scope>NUCLEOTIDE SEQUENCE [LARGE SCALE GENOMIC DNA]</scope>
    <source>
        <strain evidence="6">GY_H</strain>
    </source>
</reference>
<dbReference type="OrthoDB" id="7911808at2"/>
<sequence>MTQKPLLNSFNPGNANELDAPTKALIARRQRALGAGYRLFYERPVYAERAEGIWLYGKDGERYLDAYNNVPSVGHCHPRVVEAIAKQAAKLNTHTRYLFDVVIDYAETLLATFPPDLDNVMFTCSGSEATDLALRVARDFTQAEGIIVTRHAYHGTTAAAAEVSPSRGATSPRIRTVGAPDFYRSPDGNVGAQLAEEVARAIDSLKKDGAGFAGLVLDTVFSSDGLCVEPAGFLRDVTDVVRAAGGLLIADEVQGGFGRTGSHMWGFARHGIVPDLVVMGKAMGNGMPIGGVVGKSHLFDKFGKSNRYFNTFAGNPVCCAAALAVLEVIESEQLMANSVAVGNYLRTALADLARPYPQIGDVRGAGLFAGVEFVKDQSTRQPNAAAALACVNALRDKRILISTMGPYGSTLKIRPPLPFTREAVDLLIKSLGECLTQI</sequence>
<dbReference type="PIRSF" id="PIRSF000521">
    <property type="entry name" value="Transaminase_4ab_Lys_Orn"/>
    <property type="match status" value="1"/>
</dbReference>
<dbReference type="EMBL" id="QRGO01000001">
    <property type="protein sequence ID" value="RDV04686.1"/>
    <property type="molecule type" value="Genomic_DNA"/>
</dbReference>
<keyword evidence="5" id="KW-0032">Aminotransferase</keyword>
<protein>
    <submittedName>
        <fullName evidence="5">Aspartate aminotransferase family protein</fullName>
    </submittedName>
</protein>
<dbReference type="GO" id="GO:0030170">
    <property type="term" value="F:pyridoxal phosphate binding"/>
    <property type="evidence" value="ECO:0007669"/>
    <property type="project" value="InterPro"/>
</dbReference>
<dbReference type="CDD" id="cd00610">
    <property type="entry name" value="OAT_like"/>
    <property type="match status" value="1"/>
</dbReference>
<dbReference type="InterPro" id="IPR005814">
    <property type="entry name" value="Aminotrans_3"/>
</dbReference>
<keyword evidence="6" id="KW-1185">Reference proteome</keyword>
<name>A0A371BAQ2_9BRAD</name>
<dbReference type="PANTHER" id="PTHR45688:SF13">
    <property type="entry name" value="ALANINE--GLYOXYLATE AMINOTRANSFERASE 2-LIKE"/>
    <property type="match status" value="1"/>
</dbReference>
<evidence type="ECO:0000313" key="5">
    <source>
        <dbReference type="EMBL" id="RDV04686.1"/>
    </source>
</evidence>
<evidence type="ECO:0000256" key="4">
    <source>
        <dbReference type="RuleBase" id="RU003560"/>
    </source>
</evidence>
<accession>A0A371BAQ2</accession>
<dbReference type="InterPro" id="IPR049704">
    <property type="entry name" value="Aminotrans_3_PPA_site"/>
</dbReference>
<proteinExistence type="inferred from homology"/>
<dbReference type="Pfam" id="PF00202">
    <property type="entry name" value="Aminotran_3"/>
    <property type="match status" value="1"/>
</dbReference>
<evidence type="ECO:0000256" key="2">
    <source>
        <dbReference type="ARBA" id="ARBA00008954"/>
    </source>
</evidence>
<dbReference type="PROSITE" id="PS00600">
    <property type="entry name" value="AA_TRANSFER_CLASS_3"/>
    <property type="match status" value="1"/>
</dbReference>
<comment type="cofactor">
    <cofactor evidence="1">
        <name>pyridoxal 5'-phosphate</name>
        <dbReference type="ChEBI" id="CHEBI:597326"/>
    </cofactor>
</comment>
<evidence type="ECO:0000313" key="6">
    <source>
        <dbReference type="Proteomes" id="UP000263993"/>
    </source>
</evidence>
<keyword evidence="3 4" id="KW-0663">Pyridoxal phosphate</keyword>
<dbReference type="Gene3D" id="3.40.640.10">
    <property type="entry name" value="Type I PLP-dependent aspartate aminotransferase-like (Major domain)"/>
    <property type="match status" value="1"/>
</dbReference>
<dbReference type="Gene3D" id="3.90.1150.10">
    <property type="entry name" value="Aspartate Aminotransferase, domain 1"/>
    <property type="match status" value="1"/>
</dbReference>
<dbReference type="PANTHER" id="PTHR45688">
    <property type="match status" value="1"/>
</dbReference>